<dbReference type="EMBL" id="MU273520">
    <property type="protein sequence ID" value="KAI0033410.1"/>
    <property type="molecule type" value="Genomic_DNA"/>
</dbReference>
<comment type="caution">
    <text evidence="1">The sequence shown here is derived from an EMBL/GenBank/DDBJ whole genome shotgun (WGS) entry which is preliminary data.</text>
</comment>
<gene>
    <name evidence="1" type="ORF">K488DRAFT_47727</name>
</gene>
<keyword evidence="2" id="KW-1185">Reference proteome</keyword>
<feature type="non-terminal residue" evidence="1">
    <location>
        <position position="1"/>
    </location>
</feature>
<organism evidence="1 2">
    <name type="scientific">Vararia minispora EC-137</name>
    <dbReference type="NCBI Taxonomy" id="1314806"/>
    <lineage>
        <taxon>Eukaryota</taxon>
        <taxon>Fungi</taxon>
        <taxon>Dikarya</taxon>
        <taxon>Basidiomycota</taxon>
        <taxon>Agaricomycotina</taxon>
        <taxon>Agaricomycetes</taxon>
        <taxon>Russulales</taxon>
        <taxon>Lachnocladiaceae</taxon>
        <taxon>Vararia</taxon>
    </lineage>
</organism>
<accession>A0ACB8QP14</accession>
<dbReference type="Proteomes" id="UP000814128">
    <property type="component" value="Unassembled WGS sequence"/>
</dbReference>
<name>A0ACB8QP14_9AGAM</name>
<evidence type="ECO:0000313" key="1">
    <source>
        <dbReference type="EMBL" id="KAI0033410.1"/>
    </source>
</evidence>
<proteinExistence type="predicted"/>
<sequence length="231" mass="26135">GRNASKARWKRASKFIGRLQDSDAMLKDAAPNAMPEADKKGLETQHWLELIDGKHRYGSNCLNYLISIDDKGKLRWARNNELVDTTGGRWKDAGDGQGIVPMDSNDVTRTAGSSSLGSLSSTESQAGTQAAQHYVDPPKGKTKLAQKMHNNLTPKGRVNKLLRKTLQKNTWIYVADKNYNIFIGIKRRHRPHTIPLVWSLQHFHQFLRILKDKGVDTHRVKVTKAEFALWL</sequence>
<protein>
    <submittedName>
        <fullName evidence="1">Uncharacterized protein</fullName>
    </submittedName>
</protein>
<reference evidence="1" key="1">
    <citation type="submission" date="2021-02" db="EMBL/GenBank/DDBJ databases">
        <authorList>
            <consortium name="DOE Joint Genome Institute"/>
            <person name="Ahrendt S."/>
            <person name="Looney B.P."/>
            <person name="Miyauchi S."/>
            <person name="Morin E."/>
            <person name="Drula E."/>
            <person name="Courty P.E."/>
            <person name="Chicoki N."/>
            <person name="Fauchery L."/>
            <person name="Kohler A."/>
            <person name="Kuo A."/>
            <person name="Labutti K."/>
            <person name="Pangilinan J."/>
            <person name="Lipzen A."/>
            <person name="Riley R."/>
            <person name="Andreopoulos W."/>
            <person name="He G."/>
            <person name="Johnson J."/>
            <person name="Barry K.W."/>
            <person name="Grigoriev I.V."/>
            <person name="Nagy L."/>
            <person name="Hibbett D."/>
            <person name="Henrissat B."/>
            <person name="Matheny P.B."/>
            <person name="Labbe J."/>
            <person name="Martin F."/>
        </authorList>
    </citation>
    <scope>NUCLEOTIDE SEQUENCE</scope>
    <source>
        <strain evidence="1">EC-137</strain>
    </source>
</reference>
<reference evidence="1" key="2">
    <citation type="journal article" date="2022" name="New Phytol.">
        <title>Evolutionary transition to the ectomycorrhizal habit in the genomes of a hyperdiverse lineage of mushroom-forming fungi.</title>
        <authorList>
            <person name="Looney B."/>
            <person name="Miyauchi S."/>
            <person name="Morin E."/>
            <person name="Drula E."/>
            <person name="Courty P.E."/>
            <person name="Kohler A."/>
            <person name="Kuo A."/>
            <person name="LaButti K."/>
            <person name="Pangilinan J."/>
            <person name="Lipzen A."/>
            <person name="Riley R."/>
            <person name="Andreopoulos W."/>
            <person name="He G."/>
            <person name="Johnson J."/>
            <person name="Nolan M."/>
            <person name="Tritt A."/>
            <person name="Barry K.W."/>
            <person name="Grigoriev I.V."/>
            <person name="Nagy L.G."/>
            <person name="Hibbett D."/>
            <person name="Henrissat B."/>
            <person name="Matheny P.B."/>
            <person name="Labbe J."/>
            <person name="Martin F.M."/>
        </authorList>
    </citation>
    <scope>NUCLEOTIDE SEQUENCE</scope>
    <source>
        <strain evidence="1">EC-137</strain>
    </source>
</reference>
<evidence type="ECO:0000313" key="2">
    <source>
        <dbReference type="Proteomes" id="UP000814128"/>
    </source>
</evidence>